<evidence type="ECO:0000256" key="3">
    <source>
        <dbReference type="ARBA" id="ARBA00023274"/>
    </source>
</evidence>
<dbReference type="Pfam" id="PF02170">
    <property type="entry name" value="PAZ"/>
    <property type="match status" value="1"/>
</dbReference>
<dbReference type="CDD" id="cd02846">
    <property type="entry name" value="PAZ_argonaute_like"/>
    <property type="match status" value="1"/>
</dbReference>
<evidence type="ECO:0000256" key="4">
    <source>
        <dbReference type="SAM" id="MobiDB-lite"/>
    </source>
</evidence>
<dbReference type="PROSITE" id="PS50821">
    <property type="entry name" value="PAZ"/>
    <property type="match status" value="1"/>
</dbReference>
<feature type="region of interest" description="Disordered" evidence="4">
    <location>
        <begin position="1"/>
        <end position="29"/>
    </location>
</feature>
<dbReference type="Pfam" id="PF16488">
    <property type="entry name" value="ArgoL2"/>
    <property type="match status" value="1"/>
</dbReference>
<feature type="domain" description="PAZ" evidence="5">
    <location>
        <begin position="291"/>
        <end position="407"/>
    </location>
</feature>
<dbReference type="Gene3D" id="2.170.260.10">
    <property type="entry name" value="paz domain"/>
    <property type="match status" value="1"/>
</dbReference>
<comment type="similarity">
    <text evidence="1">Belongs to the argonaute family. Ago subfamily.</text>
</comment>
<dbReference type="AlphaFoldDB" id="A0A9Q1GKE5"/>
<evidence type="ECO:0000256" key="1">
    <source>
        <dbReference type="ARBA" id="ARBA00008201"/>
    </source>
</evidence>
<dbReference type="InterPro" id="IPR032472">
    <property type="entry name" value="ArgoL2"/>
</dbReference>
<name>A0A9Q1GKE5_9CARY</name>
<dbReference type="Pfam" id="PF02171">
    <property type="entry name" value="Piwi"/>
    <property type="match status" value="2"/>
</dbReference>
<dbReference type="GO" id="GO:0003723">
    <property type="term" value="F:RNA binding"/>
    <property type="evidence" value="ECO:0007669"/>
    <property type="project" value="InterPro"/>
</dbReference>
<dbReference type="PROSITE" id="PS50822">
    <property type="entry name" value="PIWI"/>
    <property type="match status" value="1"/>
</dbReference>
<dbReference type="SUPFAM" id="SSF53098">
    <property type="entry name" value="Ribonuclease H-like"/>
    <property type="match status" value="1"/>
</dbReference>
<keyword evidence="2" id="KW-0678">Repressor</keyword>
<evidence type="ECO:0008006" key="9">
    <source>
        <dbReference type="Google" id="ProtNLM"/>
    </source>
</evidence>
<dbReference type="InterPro" id="IPR036397">
    <property type="entry name" value="RNaseH_sf"/>
</dbReference>
<keyword evidence="3" id="KW-0687">Ribonucleoprotein</keyword>
<dbReference type="Pfam" id="PF08699">
    <property type="entry name" value="ArgoL1"/>
    <property type="match status" value="1"/>
</dbReference>
<organism evidence="7 8">
    <name type="scientific">Carnegiea gigantea</name>
    <dbReference type="NCBI Taxonomy" id="171969"/>
    <lineage>
        <taxon>Eukaryota</taxon>
        <taxon>Viridiplantae</taxon>
        <taxon>Streptophyta</taxon>
        <taxon>Embryophyta</taxon>
        <taxon>Tracheophyta</taxon>
        <taxon>Spermatophyta</taxon>
        <taxon>Magnoliopsida</taxon>
        <taxon>eudicotyledons</taxon>
        <taxon>Gunneridae</taxon>
        <taxon>Pentapetalae</taxon>
        <taxon>Caryophyllales</taxon>
        <taxon>Cactineae</taxon>
        <taxon>Cactaceae</taxon>
        <taxon>Cactoideae</taxon>
        <taxon>Echinocereeae</taxon>
        <taxon>Carnegiea</taxon>
    </lineage>
</organism>
<keyword evidence="8" id="KW-1185">Reference proteome</keyword>
<sequence>MKQSFMTEGGILEPDQSQPSPPSALPPIGSSDGAHASKYHIMCRPGSGSSGRHIPVLANHLKAYIESTDVVFYQYNVEFQLVSIVKMTSKESRVVERKSIRMKIVDKLCQTYSTEFNGNRFMFDGKESLYTISPLAREISEFNVMLEESFGLCSGKPDVPTKKCRHSLKPMLFKVEINYSQKIPLQSVALICEGHKACESQDVLRVLNTILRQCVVNNVNYLSYAFYAFAAKCRGCLVIKQSFFMDDSRNYFDVGGGVTGVHGFHSSFHLTKAGLSLNLDVATCLIVTPGPVLDFLLANQNVQEPRFIDWMKAKRMLRKLRIKTTHTNREFKILGLSERPCYQQRFPLRVKADNDSEVQQVVETTVFEYFVKHRGVELTYSKYMPCLDVGKPNRPIYLPIELCSLVSLQHYVKGLSATQLATAVEKTKQRPHDRMKALTDAVKNNQYENDSMLAVCGISIEKQFVRITGRVLEAPKLKVGRGEDCTPCNGRWNLKNKQFLQPVNIECWAIVNFSSRCDTSYLSRELISVGRSKGMNIDRPYALVEENQNMRKASPLERVDEMFERLQEKLPGEPEFILCVLPERRSSDLYGPWKMRSLCKFGIVTQCVCPIKITDQYLTNVLTKINSKLGGINSFLAIENPCCVPHVKDVPTMIVGMDVSHGPPGRADLPSIAAVVGSLSWPLISRYRAAIRTQSPRAEIIDSLFKPSENGDDDGIMRELLKDFYSTSNGNKPKQIIVFRFVKPVCYTLELVCNCDYFYRCYASWVYPDPKGFLKLLKIAKNFICQNDQGTIVDTEVVHPRNYDFYMCAHGGITGTLRPVHYHVLLDEIGFSPDELQNFIHSLSYVYQRSTHATSLVAPISYAHHAARQVGQFVRSEDFVDCPSENNGVTSTGIIAVPDLPSLHDNVKDLMFFC</sequence>
<gene>
    <name evidence="7" type="ORF">Cgig2_032932</name>
</gene>
<evidence type="ECO:0000256" key="2">
    <source>
        <dbReference type="ARBA" id="ARBA00022491"/>
    </source>
</evidence>
<dbReference type="Pfam" id="PF16486">
    <property type="entry name" value="ArgoN"/>
    <property type="match status" value="1"/>
</dbReference>
<dbReference type="OrthoDB" id="10252740at2759"/>
<reference evidence="7" key="1">
    <citation type="submission" date="2022-04" db="EMBL/GenBank/DDBJ databases">
        <title>Carnegiea gigantea Genome sequencing and assembly v2.</title>
        <authorList>
            <person name="Copetti D."/>
            <person name="Sanderson M.J."/>
            <person name="Burquez A."/>
            <person name="Wojciechowski M.F."/>
        </authorList>
    </citation>
    <scope>NUCLEOTIDE SEQUENCE</scope>
    <source>
        <strain evidence="7">SGP5-SGP5p</strain>
        <tissue evidence="7">Aerial part</tissue>
    </source>
</reference>
<dbReference type="Pfam" id="PF16487">
    <property type="entry name" value="ArgoMid"/>
    <property type="match status" value="1"/>
</dbReference>
<dbReference type="InterPro" id="IPR036085">
    <property type="entry name" value="PAZ_dom_sf"/>
</dbReference>
<dbReference type="Gene3D" id="3.40.50.2300">
    <property type="match status" value="1"/>
</dbReference>
<evidence type="ECO:0000259" key="5">
    <source>
        <dbReference type="PROSITE" id="PS50821"/>
    </source>
</evidence>
<evidence type="ECO:0000313" key="7">
    <source>
        <dbReference type="EMBL" id="KAJ8422215.1"/>
    </source>
</evidence>
<dbReference type="InterPro" id="IPR032473">
    <property type="entry name" value="Argonaute_Mid_dom"/>
</dbReference>
<dbReference type="InterPro" id="IPR012337">
    <property type="entry name" value="RNaseH-like_sf"/>
</dbReference>
<dbReference type="Proteomes" id="UP001153076">
    <property type="component" value="Unassembled WGS sequence"/>
</dbReference>
<dbReference type="GO" id="GO:1990904">
    <property type="term" value="C:ribonucleoprotein complex"/>
    <property type="evidence" value="ECO:0007669"/>
    <property type="project" value="UniProtKB-KW"/>
</dbReference>
<dbReference type="GO" id="GO:0051607">
    <property type="term" value="P:defense response to virus"/>
    <property type="evidence" value="ECO:0007669"/>
    <property type="project" value="UniProtKB-ARBA"/>
</dbReference>
<dbReference type="InterPro" id="IPR003100">
    <property type="entry name" value="PAZ_dom"/>
</dbReference>
<dbReference type="SUPFAM" id="SSF101690">
    <property type="entry name" value="PAZ domain"/>
    <property type="match status" value="1"/>
</dbReference>
<protein>
    <recommendedName>
        <fullName evidence="9">Argonaute 4</fullName>
    </recommendedName>
</protein>
<dbReference type="EMBL" id="JAKOGI010002338">
    <property type="protein sequence ID" value="KAJ8422215.1"/>
    <property type="molecule type" value="Genomic_DNA"/>
</dbReference>
<dbReference type="InterPro" id="IPR032474">
    <property type="entry name" value="Argonaute_N"/>
</dbReference>
<dbReference type="PANTHER" id="PTHR22891">
    <property type="entry name" value="EUKARYOTIC TRANSLATION INITIATION FACTOR 2C"/>
    <property type="match status" value="1"/>
</dbReference>
<dbReference type="SMART" id="SM00950">
    <property type="entry name" value="Piwi"/>
    <property type="match status" value="1"/>
</dbReference>
<dbReference type="SMART" id="SM01163">
    <property type="entry name" value="DUF1785"/>
    <property type="match status" value="1"/>
</dbReference>
<proteinExistence type="inferred from homology"/>
<dbReference type="Gene3D" id="3.30.420.10">
    <property type="entry name" value="Ribonuclease H-like superfamily/Ribonuclease H"/>
    <property type="match status" value="2"/>
</dbReference>
<comment type="caution">
    <text evidence="7">The sequence shown here is derived from an EMBL/GenBank/DDBJ whole genome shotgun (WGS) entry which is preliminary data.</text>
</comment>
<dbReference type="InterPro" id="IPR014811">
    <property type="entry name" value="ArgoL1"/>
</dbReference>
<dbReference type="InterPro" id="IPR003165">
    <property type="entry name" value="Piwi"/>
</dbReference>
<accession>A0A9Q1GKE5</accession>
<evidence type="ECO:0000313" key="8">
    <source>
        <dbReference type="Proteomes" id="UP001153076"/>
    </source>
</evidence>
<evidence type="ECO:0000259" key="6">
    <source>
        <dbReference type="PROSITE" id="PS50822"/>
    </source>
</evidence>
<feature type="domain" description="Piwi" evidence="6">
    <location>
        <begin position="576"/>
        <end position="875"/>
    </location>
</feature>